<evidence type="ECO:0000256" key="7">
    <source>
        <dbReference type="ARBA" id="ARBA00022771"/>
    </source>
</evidence>
<comment type="subunit">
    <text evidence="12">Monomer. Interacts with DnaB.</text>
</comment>
<dbReference type="Pfam" id="PF01807">
    <property type="entry name" value="Zn_ribbon_DnaG"/>
    <property type="match status" value="1"/>
</dbReference>
<evidence type="ECO:0000256" key="3">
    <source>
        <dbReference type="ARBA" id="ARBA00022679"/>
    </source>
</evidence>
<dbReference type="InterPro" id="IPR036977">
    <property type="entry name" value="DNA_primase_Znf_CHC2"/>
</dbReference>
<proteinExistence type="inferred from homology"/>
<evidence type="ECO:0000256" key="5">
    <source>
        <dbReference type="ARBA" id="ARBA00022705"/>
    </source>
</evidence>
<dbReference type="KEGG" id="snk:CP967_23735"/>
<dbReference type="GO" id="GO:0008270">
    <property type="term" value="F:zinc ion binding"/>
    <property type="evidence" value="ECO:0007669"/>
    <property type="project" value="UniProtKB-UniRule"/>
</dbReference>
<keyword evidence="1 12" id="KW-0240">DNA-directed RNA polymerase</keyword>
<dbReference type="GO" id="GO:0003899">
    <property type="term" value="F:DNA-directed RNA polymerase activity"/>
    <property type="evidence" value="ECO:0007669"/>
    <property type="project" value="UniProtKB-UniRule"/>
</dbReference>
<evidence type="ECO:0000256" key="1">
    <source>
        <dbReference type="ARBA" id="ARBA00022478"/>
    </source>
</evidence>
<dbReference type="OrthoDB" id="9803773at2"/>
<dbReference type="InterPro" id="IPR006171">
    <property type="entry name" value="TOPRIM_dom"/>
</dbReference>
<dbReference type="InterPro" id="IPR037068">
    <property type="entry name" value="DNA_primase_core_N_sf"/>
</dbReference>
<dbReference type="SMART" id="SM00766">
    <property type="entry name" value="DnaG_DnaB_bind"/>
    <property type="match status" value="1"/>
</dbReference>
<dbReference type="InterPro" id="IPR019475">
    <property type="entry name" value="DNA_primase_DnaB-bd"/>
</dbReference>
<dbReference type="GO" id="GO:0005737">
    <property type="term" value="C:cytoplasm"/>
    <property type="evidence" value="ECO:0007669"/>
    <property type="project" value="TreeGrafter"/>
</dbReference>
<evidence type="ECO:0000256" key="15">
    <source>
        <dbReference type="SAM" id="MobiDB-lite"/>
    </source>
</evidence>
<dbReference type="InterPro" id="IPR002694">
    <property type="entry name" value="Znf_CHC2"/>
</dbReference>
<evidence type="ECO:0000259" key="16">
    <source>
        <dbReference type="PROSITE" id="PS50880"/>
    </source>
</evidence>
<dbReference type="EMBL" id="CP023702">
    <property type="protein sequence ID" value="QEU74603.1"/>
    <property type="molecule type" value="Genomic_DNA"/>
</dbReference>
<dbReference type="Gene3D" id="3.90.980.10">
    <property type="entry name" value="DNA primase, catalytic core, N-terminal domain"/>
    <property type="match status" value="1"/>
</dbReference>
<dbReference type="Gene3D" id="3.40.1360.10">
    <property type="match status" value="1"/>
</dbReference>
<comment type="domain">
    <text evidence="12">Contains an N-terminal zinc-binding domain, a central core domain that contains the primase activity, and a C-terminal DnaB-binding domain.</text>
</comment>
<dbReference type="InterPro" id="IPR050219">
    <property type="entry name" value="DnaG_primase"/>
</dbReference>
<comment type="similarity">
    <text evidence="12 13">Belongs to the DnaG primase family.</text>
</comment>
<evidence type="ECO:0000313" key="17">
    <source>
        <dbReference type="EMBL" id="QEU74603.1"/>
    </source>
</evidence>
<evidence type="ECO:0000256" key="9">
    <source>
        <dbReference type="ARBA" id="ARBA00022842"/>
    </source>
</evidence>
<dbReference type="Pfam" id="PF13662">
    <property type="entry name" value="Toprim_4"/>
    <property type="match status" value="1"/>
</dbReference>
<dbReference type="FunFam" id="3.90.980.10:FF:000001">
    <property type="entry name" value="DNA primase"/>
    <property type="match status" value="1"/>
</dbReference>
<dbReference type="PROSITE" id="PS50880">
    <property type="entry name" value="TOPRIM"/>
    <property type="match status" value="1"/>
</dbReference>
<dbReference type="GO" id="GO:0006269">
    <property type="term" value="P:DNA replication, synthesis of primer"/>
    <property type="evidence" value="ECO:0007669"/>
    <property type="project" value="UniProtKB-UniRule"/>
</dbReference>
<dbReference type="Pfam" id="PF10410">
    <property type="entry name" value="DnaB_bind"/>
    <property type="match status" value="1"/>
</dbReference>
<dbReference type="PIRSF" id="PIRSF002811">
    <property type="entry name" value="DnaG"/>
    <property type="match status" value="1"/>
</dbReference>
<comment type="function">
    <text evidence="12 13">RNA polymerase that catalyzes the synthesis of short RNA molecules used as primers for DNA polymerase during DNA replication.</text>
</comment>
<name>A0A5J6FER0_9ACTN</name>
<evidence type="ECO:0000256" key="11">
    <source>
        <dbReference type="ARBA" id="ARBA00023163"/>
    </source>
</evidence>
<evidence type="ECO:0000256" key="6">
    <source>
        <dbReference type="ARBA" id="ARBA00022723"/>
    </source>
</evidence>
<dbReference type="Pfam" id="PF08278">
    <property type="entry name" value="DnaG_DnaB_bind"/>
    <property type="match status" value="1"/>
</dbReference>
<dbReference type="GO" id="GO:0003677">
    <property type="term" value="F:DNA binding"/>
    <property type="evidence" value="ECO:0007669"/>
    <property type="project" value="UniProtKB-KW"/>
</dbReference>
<dbReference type="EC" id="2.7.7.101" evidence="12"/>
<keyword evidence="5 12" id="KW-0235">DNA replication</keyword>
<feature type="compositionally biased region" description="Low complexity" evidence="15">
    <location>
        <begin position="454"/>
        <end position="463"/>
    </location>
</feature>
<dbReference type="RefSeq" id="WP_150489902.1">
    <property type="nucleotide sequence ID" value="NZ_BMUV01000002.1"/>
</dbReference>
<comment type="catalytic activity">
    <reaction evidence="12">
        <text>ssDNA + n NTP = ssDNA/pppN(pN)n-1 hybrid + (n-1) diphosphate.</text>
        <dbReference type="EC" id="2.7.7.101"/>
    </reaction>
</comment>
<evidence type="ECO:0000256" key="8">
    <source>
        <dbReference type="ARBA" id="ARBA00022833"/>
    </source>
</evidence>
<dbReference type="SUPFAM" id="SSF57783">
    <property type="entry name" value="Zinc beta-ribbon"/>
    <property type="match status" value="1"/>
</dbReference>
<evidence type="ECO:0000256" key="4">
    <source>
        <dbReference type="ARBA" id="ARBA00022695"/>
    </source>
</evidence>
<evidence type="ECO:0000256" key="2">
    <source>
        <dbReference type="ARBA" id="ARBA00022515"/>
    </source>
</evidence>
<protein>
    <recommendedName>
        <fullName evidence="12 13">DNA primase</fullName>
        <ecNumber evidence="12">2.7.7.101</ecNumber>
    </recommendedName>
</protein>
<evidence type="ECO:0000256" key="12">
    <source>
        <dbReference type="HAMAP-Rule" id="MF_00974"/>
    </source>
</evidence>
<dbReference type="SMART" id="SM00493">
    <property type="entry name" value="TOPRIM"/>
    <property type="match status" value="1"/>
</dbReference>
<dbReference type="FunFam" id="3.90.580.10:FF:000001">
    <property type="entry name" value="DNA primase"/>
    <property type="match status" value="1"/>
</dbReference>
<dbReference type="PANTHER" id="PTHR30313:SF2">
    <property type="entry name" value="DNA PRIMASE"/>
    <property type="match status" value="1"/>
</dbReference>
<dbReference type="AlphaFoldDB" id="A0A5J6FER0"/>
<keyword evidence="8 12" id="KW-0862">Zinc</keyword>
<feature type="domain" description="Toprim" evidence="16">
    <location>
        <begin position="261"/>
        <end position="345"/>
    </location>
</feature>
<dbReference type="InterPro" id="IPR034151">
    <property type="entry name" value="TOPRIM_DnaG_bac"/>
</dbReference>
<dbReference type="NCBIfam" id="TIGR01391">
    <property type="entry name" value="dnaG"/>
    <property type="match status" value="1"/>
</dbReference>
<evidence type="ECO:0000313" key="18">
    <source>
        <dbReference type="Proteomes" id="UP000326178"/>
    </source>
</evidence>
<dbReference type="InterPro" id="IPR006295">
    <property type="entry name" value="DNA_primase_DnaG"/>
</dbReference>
<dbReference type="SUPFAM" id="SSF56731">
    <property type="entry name" value="DNA primase core"/>
    <property type="match status" value="1"/>
</dbReference>
<dbReference type="FunFam" id="3.40.1360.10:FF:000004">
    <property type="entry name" value="DNA primase"/>
    <property type="match status" value="1"/>
</dbReference>
<organism evidence="17 18">
    <name type="scientific">Streptomyces nitrosporeus</name>
    <dbReference type="NCBI Taxonomy" id="28894"/>
    <lineage>
        <taxon>Bacteria</taxon>
        <taxon>Bacillati</taxon>
        <taxon>Actinomycetota</taxon>
        <taxon>Actinomycetes</taxon>
        <taxon>Kitasatosporales</taxon>
        <taxon>Streptomycetaceae</taxon>
        <taxon>Streptomyces</taxon>
    </lineage>
</organism>
<keyword evidence="2 12" id="KW-0639">Primosome</keyword>
<dbReference type="InterPro" id="IPR030846">
    <property type="entry name" value="DnaG_bac"/>
</dbReference>
<dbReference type="InterPro" id="IPR013173">
    <property type="entry name" value="DNA_primase_DnaG_DnaB-bd_dom"/>
</dbReference>
<keyword evidence="11 12" id="KW-0804">Transcription</keyword>
<keyword evidence="9" id="KW-0460">Magnesium</keyword>
<evidence type="ECO:0000256" key="13">
    <source>
        <dbReference type="PIRNR" id="PIRNR002811"/>
    </source>
</evidence>
<gene>
    <name evidence="12" type="primary">dnaG</name>
    <name evidence="17" type="ORF">CP967_23735</name>
</gene>
<dbReference type="GO" id="GO:1990077">
    <property type="term" value="C:primosome complex"/>
    <property type="evidence" value="ECO:0007669"/>
    <property type="project" value="UniProtKB-KW"/>
</dbReference>
<feature type="compositionally biased region" description="Basic and acidic residues" evidence="15">
    <location>
        <begin position="444"/>
        <end position="453"/>
    </location>
</feature>
<evidence type="ECO:0000256" key="14">
    <source>
        <dbReference type="PIRSR" id="PIRSR002811-1"/>
    </source>
</evidence>
<dbReference type="GO" id="GO:0000428">
    <property type="term" value="C:DNA-directed RNA polymerase complex"/>
    <property type="evidence" value="ECO:0007669"/>
    <property type="project" value="UniProtKB-KW"/>
</dbReference>
<dbReference type="Proteomes" id="UP000326178">
    <property type="component" value="Chromosome"/>
</dbReference>
<keyword evidence="4 12" id="KW-0548">Nucleotidyltransferase</keyword>
<dbReference type="HAMAP" id="MF_00974">
    <property type="entry name" value="DNA_primase_DnaG"/>
    <property type="match status" value="1"/>
</dbReference>
<sequence>MAGRINDDDVKAVRDAVPIDAVVSEYLQLRNAGGGNLKGLCPFHDEKSPSFQVSPGKGLFHCFGCQEGGDTIAFVMKIDHLTFSETVERLAAKAGITLRYEEGGYNPSHQRGERIRLVEAHKFAADFYREQLNGPEAETGRRFLAERGFDQDAAAHFGVGYSPAGWDHLTRYLRGKGFSDKELITSGLAQDGRRGPVDRFRGRLMWPISDTAGEIVGFGARKLRDDDNGPKYLNTPETPIYKKSQVLYGIDLAKKDIAKASRAVVVEGYTDVMACHLAGVTTAIATCGTAFGNDHIKILRRLLMDNGSARVIFTFDGDAAGQKAALRAFEDDQKFAAETYIAIAPDNMDPCDLRLAKGDDAVRDLVEPRTPLFEFALRQIVGRYDLETPAGRAAALDEAAQVVAKIKTHSVQREVAVQLAGLVGILDQEFVVHRVARFARWARDRGERGDRGPAGRAPGRRAPQAVPEAPKPPSGPALNLRSPAHRTERELLKLALQKPALVSPAFDAYGEDEFTAPPYAAVRRCIAEAGGAEQGLADAREYLAAVLDAAPDDTVRSLVTELAVEVFHGKSIDEAYAGDHLVKVRLRAVDRRIGDVQSSLARLGSNVAPDHLAAAQNEVWVLQQYAQSLRGHGAAAL</sequence>
<dbReference type="SMART" id="SM00400">
    <property type="entry name" value="ZnF_CHCC"/>
    <property type="match status" value="1"/>
</dbReference>
<keyword evidence="10 12" id="KW-0238">DNA-binding</keyword>
<feature type="zinc finger region" description="CHC2-type" evidence="12 14">
    <location>
        <begin position="41"/>
        <end position="65"/>
    </location>
</feature>
<keyword evidence="6 12" id="KW-0479">Metal-binding</keyword>
<dbReference type="CDD" id="cd03364">
    <property type="entry name" value="TOPRIM_DnaG_primases"/>
    <property type="match status" value="1"/>
</dbReference>
<accession>A0A5J6FER0</accession>
<dbReference type="Gene3D" id="3.90.580.10">
    <property type="entry name" value="Zinc finger, CHC2-type domain"/>
    <property type="match status" value="1"/>
</dbReference>
<dbReference type="InterPro" id="IPR013264">
    <property type="entry name" value="DNAG_N"/>
</dbReference>
<evidence type="ECO:0000256" key="10">
    <source>
        <dbReference type="ARBA" id="ARBA00023125"/>
    </source>
</evidence>
<feature type="region of interest" description="Disordered" evidence="15">
    <location>
        <begin position="444"/>
        <end position="482"/>
    </location>
</feature>
<keyword evidence="18" id="KW-1185">Reference proteome</keyword>
<keyword evidence="7 12" id="KW-0863">Zinc-finger</keyword>
<dbReference type="Pfam" id="PF08275">
    <property type="entry name" value="DNAG_N"/>
    <property type="match status" value="1"/>
</dbReference>
<reference evidence="17 18" key="1">
    <citation type="submission" date="2017-09" db="EMBL/GenBank/DDBJ databases">
        <authorList>
            <person name="Lee N."/>
            <person name="Cho B.-K."/>
        </authorList>
    </citation>
    <scope>NUCLEOTIDE SEQUENCE [LARGE SCALE GENOMIC DNA]</scope>
    <source>
        <strain evidence="17 18">ATCC 12769</strain>
    </source>
</reference>
<comment type="cofactor">
    <cofactor evidence="12 13 14">
        <name>Zn(2+)</name>
        <dbReference type="ChEBI" id="CHEBI:29105"/>
    </cofactor>
    <text evidence="12 13 14">Binds 1 zinc ion per monomer.</text>
</comment>
<dbReference type="PANTHER" id="PTHR30313">
    <property type="entry name" value="DNA PRIMASE"/>
    <property type="match status" value="1"/>
</dbReference>
<keyword evidence="3 12" id="KW-0808">Transferase</keyword>